<keyword evidence="4" id="KW-0902">Two-component regulatory system</keyword>
<dbReference type="Pfam" id="PF01590">
    <property type="entry name" value="GAF"/>
    <property type="match status" value="1"/>
</dbReference>
<dbReference type="InterPro" id="IPR004358">
    <property type="entry name" value="Sig_transdc_His_kin-like_C"/>
</dbReference>
<dbReference type="GO" id="GO:0016020">
    <property type="term" value="C:membrane"/>
    <property type="evidence" value="ECO:0007669"/>
    <property type="project" value="InterPro"/>
</dbReference>
<evidence type="ECO:0000256" key="5">
    <source>
        <dbReference type="SAM" id="Phobius"/>
    </source>
</evidence>
<evidence type="ECO:0000313" key="8">
    <source>
        <dbReference type="Proteomes" id="UP000008915"/>
    </source>
</evidence>
<gene>
    <name evidence="7" type="ordered locus">Tmar_0439</name>
</gene>
<dbReference type="EMBL" id="CP002344">
    <property type="protein sequence ID" value="ADU50560.1"/>
    <property type="molecule type" value="Genomic_DNA"/>
</dbReference>
<dbReference type="InterPro" id="IPR005467">
    <property type="entry name" value="His_kinase_dom"/>
</dbReference>
<evidence type="ECO:0000259" key="6">
    <source>
        <dbReference type="PROSITE" id="PS50109"/>
    </source>
</evidence>
<dbReference type="PANTHER" id="PTHR34220">
    <property type="entry name" value="SENSOR HISTIDINE KINASE YPDA"/>
    <property type="match status" value="1"/>
</dbReference>
<dbReference type="AlphaFoldDB" id="E6SGL4"/>
<evidence type="ECO:0000256" key="4">
    <source>
        <dbReference type="ARBA" id="ARBA00023012"/>
    </source>
</evidence>
<name>E6SGL4_THEM7</name>
<keyword evidence="8" id="KW-1185">Reference proteome</keyword>
<dbReference type="PANTHER" id="PTHR34220:SF7">
    <property type="entry name" value="SENSOR HISTIDINE KINASE YPDA"/>
    <property type="match status" value="1"/>
</dbReference>
<keyword evidence="3 7" id="KW-0418">Kinase</keyword>
<dbReference type="SUPFAM" id="SSF55781">
    <property type="entry name" value="GAF domain-like"/>
    <property type="match status" value="1"/>
</dbReference>
<dbReference type="Proteomes" id="UP000008915">
    <property type="component" value="Chromosome"/>
</dbReference>
<dbReference type="InterPro" id="IPR036890">
    <property type="entry name" value="HATPase_C_sf"/>
</dbReference>
<dbReference type="KEGG" id="tmr:Tmar_0439"/>
<dbReference type="SMART" id="SM00065">
    <property type="entry name" value="GAF"/>
    <property type="match status" value="1"/>
</dbReference>
<organism evidence="7 8">
    <name type="scientific">Thermaerobacter marianensis (strain ATCC 700841 / DSM 12885 / JCM 10246 / 7p75a)</name>
    <dbReference type="NCBI Taxonomy" id="644966"/>
    <lineage>
        <taxon>Bacteria</taxon>
        <taxon>Bacillati</taxon>
        <taxon>Bacillota</taxon>
        <taxon>Clostridia</taxon>
        <taxon>Eubacteriales</taxon>
        <taxon>Clostridiales Family XVII. Incertae Sedis</taxon>
        <taxon>Thermaerobacter</taxon>
    </lineage>
</organism>
<keyword evidence="5" id="KW-1133">Transmembrane helix</keyword>
<reference evidence="8" key="2">
    <citation type="journal article" date="2010" name="Stand. Genomic Sci.">
        <title>Complete genome sequence of Thermaerobacter marianensis type strain (7p75aT).</title>
        <authorList>
            <person name="Han C."/>
            <person name="Gu W."/>
            <person name="Zhang X."/>
            <person name="Lapidus A."/>
            <person name="Nolan M."/>
            <person name="Copeland A."/>
            <person name="Lucas S."/>
            <person name="Glavina Del Rio T."/>
            <person name="Tice H."/>
            <person name="Cheng J."/>
            <person name="Tapia R."/>
            <person name="Goodwin L."/>
            <person name="Pitluck S."/>
            <person name="Pagani I."/>
            <person name="Ivanova N."/>
            <person name="Mavromatis K."/>
            <person name="Mikhailova N."/>
            <person name="Pati A."/>
            <person name="Chen A."/>
            <person name="Palaniappan K."/>
            <person name="Land M."/>
            <person name="Hauser L."/>
            <person name="Chang Y."/>
            <person name="Jeffries C."/>
            <person name="Schneider S."/>
            <person name="Rohde M."/>
            <person name="Goker M."/>
            <person name="Pukall R."/>
            <person name="Woyke T."/>
            <person name="Bristow J."/>
            <person name="Eisen J."/>
            <person name="Markowitz V."/>
            <person name="Hugenholtz P."/>
            <person name="Kyrpides N."/>
            <person name="Klenk H."/>
            <person name="Detter J."/>
        </authorList>
    </citation>
    <scope>NUCLEOTIDE SEQUENCE [LARGE SCALE GENOMIC DNA]</scope>
    <source>
        <strain evidence="8">ATCC 700841 / DSM 12885 / JCM 10246 / 7p75a</strain>
    </source>
</reference>
<dbReference type="InterPro" id="IPR029016">
    <property type="entry name" value="GAF-like_dom_sf"/>
</dbReference>
<dbReference type="SUPFAM" id="SSF55874">
    <property type="entry name" value="ATPase domain of HSP90 chaperone/DNA topoisomerase II/histidine kinase"/>
    <property type="match status" value="1"/>
</dbReference>
<keyword evidence="3 7" id="KW-0808">Transferase</keyword>
<reference evidence="7 8" key="1">
    <citation type="journal article" date="2010" name="Stand. Genomic Sci.">
        <title>Complete genome sequence of Thermaerobacter marianensis type strain (7p75a).</title>
        <authorList>
            <person name="Han C."/>
            <person name="Gu W."/>
            <person name="Zhang X."/>
            <person name="Lapidus A."/>
            <person name="Nolan M."/>
            <person name="Copeland A."/>
            <person name="Lucas S."/>
            <person name="Del Rio T.G."/>
            <person name="Tice H."/>
            <person name="Cheng J.F."/>
            <person name="Tapia R."/>
            <person name="Goodwin L."/>
            <person name="Pitluck S."/>
            <person name="Pagani I."/>
            <person name="Ivanova N."/>
            <person name="Mavromatis K."/>
            <person name="Mikhailova N."/>
            <person name="Pati A."/>
            <person name="Chen A."/>
            <person name="Palaniappan K."/>
            <person name="Land M."/>
            <person name="Hauser L."/>
            <person name="Chang Y.J."/>
            <person name="Jeffries C.D."/>
            <person name="Schneider S."/>
            <person name="Rohde M."/>
            <person name="Goker M."/>
            <person name="Pukall R."/>
            <person name="Woyke T."/>
            <person name="Bristow J."/>
            <person name="Eisen J.A."/>
            <person name="Markowitz V."/>
            <person name="Hugenholtz P."/>
            <person name="Kyrpides N.C."/>
            <person name="Klenk H.P."/>
            <person name="Detter J.C."/>
        </authorList>
    </citation>
    <scope>NUCLEOTIDE SEQUENCE [LARGE SCALE GENOMIC DNA]</scope>
    <source>
        <strain evidence="8">ATCC 700841 / DSM 12885 / JCM 10246 / 7p75a</strain>
    </source>
</reference>
<feature type="domain" description="Histidine kinase" evidence="6">
    <location>
        <begin position="318"/>
        <end position="418"/>
    </location>
</feature>
<dbReference type="Pfam" id="PF06580">
    <property type="entry name" value="His_kinase"/>
    <property type="match status" value="1"/>
</dbReference>
<proteinExistence type="predicted"/>
<keyword evidence="5" id="KW-0812">Transmembrane</keyword>
<dbReference type="Pfam" id="PF02518">
    <property type="entry name" value="HATPase_c"/>
    <property type="match status" value="1"/>
</dbReference>
<dbReference type="PRINTS" id="PR00344">
    <property type="entry name" value="BCTRLSENSOR"/>
</dbReference>
<evidence type="ECO:0000256" key="3">
    <source>
        <dbReference type="ARBA" id="ARBA00022777"/>
    </source>
</evidence>
<evidence type="ECO:0000313" key="7">
    <source>
        <dbReference type="EMBL" id="ADU50560.1"/>
    </source>
</evidence>
<dbReference type="STRING" id="644966.Tmar_0439"/>
<dbReference type="SMART" id="SM00387">
    <property type="entry name" value="HATPase_c"/>
    <property type="match status" value="1"/>
</dbReference>
<feature type="transmembrane region" description="Helical" evidence="5">
    <location>
        <begin position="20"/>
        <end position="42"/>
    </location>
</feature>
<dbReference type="HOGENOM" id="CLU_020473_3_0_9"/>
<evidence type="ECO:0000256" key="2">
    <source>
        <dbReference type="ARBA" id="ARBA00012438"/>
    </source>
</evidence>
<accession>E6SGL4</accession>
<protein>
    <recommendedName>
        <fullName evidence="2">histidine kinase</fullName>
        <ecNumber evidence="2">2.7.13.3</ecNumber>
    </recommendedName>
</protein>
<comment type="catalytic activity">
    <reaction evidence="1">
        <text>ATP + protein L-histidine = ADP + protein N-phospho-L-histidine.</text>
        <dbReference type="EC" id="2.7.13.3"/>
    </reaction>
</comment>
<dbReference type="InterPro" id="IPR003018">
    <property type="entry name" value="GAF"/>
</dbReference>
<evidence type="ECO:0000256" key="1">
    <source>
        <dbReference type="ARBA" id="ARBA00000085"/>
    </source>
</evidence>
<keyword evidence="5" id="KW-0472">Membrane</keyword>
<sequence>MAGLGAVTAAAGYWWGSHAGWVAAALAGAAVTFGVAAGGAVLRRGGLAERAEPDTGCWPPSPDLVTRTLPHLRHGLQPGTAQRVAEIVRCLTGADAVALSDRERVLALAGAAARHHESCPPLAGTPAGSVVASGRPRTVAGEDGAGCPLGGTGCGCPLRSAVMVPLQVRRRTVGTLQLLFTVPARPSRRTVDLARSVAQVLSLELELAWLAQQADLAAQARLDALRAQINPHFLFNVLNTIIVKSRSDPEQARRLLVRLADFFRYAMRSRGHFASLSEEFAFVRAYLFLEQARYEGRLRVRYQIDPQALAATVPVLTIQPLVENAVKHGIAPKPDGGLVELRIEADPLTLRLRITVADDGVGMDAHRLRQALERQSRGIGLANIRERLERLYGDQARCRIQSQPGRGTRVQIELPLQAAAPTEVGEPGGTRT</sequence>
<dbReference type="Gene3D" id="3.30.565.10">
    <property type="entry name" value="Histidine kinase-like ATPase, C-terminal domain"/>
    <property type="match status" value="1"/>
</dbReference>
<dbReference type="Gene3D" id="3.30.450.40">
    <property type="match status" value="1"/>
</dbReference>
<dbReference type="eggNOG" id="COG3275">
    <property type="taxonomic scope" value="Bacteria"/>
</dbReference>
<dbReference type="InterPro" id="IPR050640">
    <property type="entry name" value="Bact_2-comp_sensor_kinase"/>
</dbReference>
<dbReference type="GO" id="GO:0000155">
    <property type="term" value="F:phosphorelay sensor kinase activity"/>
    <property type="evidence" value="ECO:0007669"/>
    <property type="project" value="InterPro"/>
</dbReference>
<dbReference type="InterPro" id="IPR010559">
    <property type="entry name" value="Sig_transdc_His_kin_internal"/>
</dbReference>
<dbReference type="InterPro" id="IPR003594">
    <property type="entry name" value="HATPase_dom"/>
</dbReference>
<dbReference type="EC" id="2.7.13.3" evidence="2"/>
<dbReference type="PROSITE" id="PS50109">
    <property type="entry name" value="HIS_KIN"/>
    <property type="match status" value="1"/>
</dbReference>